<feature type="domain" description="IspG C-terminal" evidence="10">
    <location>
        <begin position="276"/>
        <end position="362"/>
    </location>
</feature>
<comment type="cofactor">
    <cofactor evidence="7">
        <name>[4Fe-4S] cluster</name>
        <dbReference type="ChEBI" id="CHEBI:49883"/>
    </cofactor>
    <text evidence="7">Binds 1 [4Fe-4S] cluster.</text>
</comment>
<feature type="domain" description="IspG TIM-barrel" evidence="9">
    <location>
        <begin position="21"/>
        <end position="261"/>
    </location>
</feature>
<dbReference type="Pfam" id="PF04551">
    <property type="entry name" value="GcpE"/>
    <property type="match status" value="1"/>
</dbReference>
<evidence type="ECO:0000256" key="2">
    <source>
        <dbReference type="ARBA" id="ARBA00022723"/>
    </source>
</evidence>
<dbReference type="Gene3D" id="3.30.413.10">
    <property type="entry name" value="Sulfite Reductase Hemoprotein, domain 1"/>
    <property type="match status" value="1"/>
</dbReference>
<dbReference type="STRING" id="574650.SAMN04487966_102383"/>
<comment type="similarity">
    <text evidence="7">Belongs to the IspG family.</text>
</comment>
<dbReference type="SUPFAM" id="SSF56014">
    <property type="entry name" value="Nitrite and sulphite reductase 4Fe-4S domain-like"/>
    <property type="match status" value="1"/>
</dbReference>
<dbReference type="HAMAP" id="MF_00159">
    <property type="entry name" value="IspG"/>
    <property type="match status" value="1"/>
</dbReference>
<evidence type="ECO:0000256" key="5">
    <source>
        <dbReference type="ARBA" id="ARBA00023014"/>
    </source>
</evidence>
<dbReference type="GO" id="GO:0016114">
    <property type="term" value="P:terpenoid biosynthetic process"/>
    <property type="evidence" value="ECO:0007669"/>
    <property type="project" value="InterPro"/>
</dbReference>
<dbReference type="GO" id="GO:0019288">
    <property type="term" value="P:isopentenyl diphosphate biosynthetic process, methylerythritol 4-phosphate pathway"/>
    <property type="evidence" value="ECO:0007669"/>
    <property type="project" value="UniProtKB-UniRule"/>
</dbReference>
<evidence type="ECO:0000256" key="8">
    <source>
        <dbReference type="SAM" id="MobiDB-lite"/>
    </source>
</evidence>
<dbReference type="GO" id="GO:0051539">
    <property type="term" value="F:4 iron, 4 sulfur cluster binding"/>
    <property type="evidence" value="ECO:0007669"/>
    <property type="project" value="UniProtKB-UniRule"/>
</dbReference>
<dbReference type="InterPro" id="IPR058579">
    <property type="entry name" value="IspG_C"/>
</dbReference>
<dbReference type="InterPro" id="IPR058578">
    <property type="entry name" value="IspG_TIM"/>
</dbReference>
<dbReference type="NCBIfam" id="NF001540">
    <property type="entry name" value="PRK00366.1"/>
    <property type="match status" value="1"/>
</dbReference>
<reference evidence="11 12" key="1">
    <citation type="submission" date="2016-10" db="EMBL/GenBank/DDBJ databases">
        <authorList>
            <person name="de Groot N.N."/>
        </authorList>
    </citation>
    <scope>NUCLEOTIDE SEQUENCE [LARGE SCALE GENOMIC DNA]</scope>
    <source>
        <strain evidence="11 12">CGMCC 1.7054</strain>
    </source>
</reference>
<accession>A0A1I7MHS3</accession>
<keyword evidence="6 7" id="KW-0414">Isoprene biosynthesis</keyword>
<keyword evidence="3 7" id="KW-0560">Oxidoreductase</keyword>
<dbReference type="Pfam" id="PF26540">
    <property type="entry name" value="GcpE_C"/>
    <property type="match status" value="1"/>
</dbReference>
<dbReference type="GO" id="GO:0141197">
    <property type="term" value="F:4-hydroxy-3-methylbut-2-enyl-diphosphate synthase activity (flavodoxin)"/>
    <property type="evidence" value="ECO:0007669"/>
    <property type="project" value="UniProtKB-EC"/>
</dbReference>
<keyword evidence="1 7" id="KW-0004">4Fe-4S</keyword>
<keyword evidence="12" id="KW-1185">Reference proteome</keyword>
<proteinExistence type="inferred from homology"/>
<comment type="function">
    <text evidence="7">Converts 2C-methyl-D-erythritol 2,4-cyclodiphosphate (ME-2,4cPP) into 1-hydroxy-2-methyl-2-(E)-butenyl 4-diphosphate.</text>
</comment>
<feature type="binding site" evidence="7">
    <location>
        <position position="283"/>
    </location>
    <ligand>
        <name>[4Fe-4S] cluster</name>
        <dbReference type="ChEBI" id="CHEBI:49883"/>
    </ligand>
</feature>
<evidence type="ECO:0000256" key="6">
    <source>
        <dbReference type="ARBA" id="ARBA00023229"/>
    </source>
</evidence>
<gene>
    <name evidence="7" type="primary">ispG</name>
    <name evidence="11" type="ORF">SAMN04487966_102383</name>
</gene>
<evidence type="ECO:0000259" key="9">
    <source>
        <dbReference type="Pfam" id="PF04551"/>
    </source>
</evidence>
<feature type="binding site" evidence="7">
    <location>
        <position position="280"/>
    </location>
    <ligand>
        <name>[4Fe-4S] cluster</name>
        <dbReference type="ChEBI" id="CHEBI:49883"/>
    </ligand>
</feature>
<dbReference type="UniPathway" id="UPA00056">
    <property type="reaction ID" value="UER00096"/>
</dbReference>
<dbReference type="GO" id="GO:0046429">
    <property type="term" value="F:4-hydroxy-3-methylbut-2-en-1-yl diphosphate synthase activity (ferredoxin)"/>
    <property type="evidence" value="ECO:0007669"/>
    <property type="project" value="UniProtKB-UniRule"/>
</dbReference>
<dbReference type="FunFam" id="3.20.20.20:FF:000003">
    <property type="entry name" value="4-hydroxy-3-methylbut-2-en-1-yl diphosphate synthase (flavodoxin)"/>
    <property type="match status" value="1"/>
</dbReference>
<keyword evidence="2 7" id="KW-0479">Metal-binding</keyword>
<evidence type="ECO:0000256" key="4">
    <source>
        <dbReference type="ARBA" id="ARBA00023004"/>
    </source>
</evidence>
<evidence type="ECO:0000256" key="1">
    <source>
        <dbReference type="ARBA" id="ARBA00022485"/>
    </source>
</evidence>
<dbReference type="Proteomes" id="UP000198881">
    <property type="component" value="Unassembled WGS sequence"/>
</dbReference>
<evidence type="ECO:0000313" key="11">
    <source>
        <dbReference type="EMBL" id="SFV21492.1"/>
    </source>
</evidence>
<dbReference type="SUPFAM" id="SSF51717">
    <property type="entry name" value="Dihydropteroate synthetase-like"/>
    <property type="match status" value="1"/>
</dbReference>
<organism evidence="11 12">
    <name type="scientific">Micrococcus terreus</name>
    <dbReference type="NCBI Taxonomy" id="574650"/>
    <lineage>
        <taxon>Bacteria</taxon>
        <taxon>Bacillati</taxon>
        <taxon>Actinomycetota</taxon>
        <taxon>Actinomycetes</taxon>
        <taxon>Micrococcales</taxon>
        <taxon>Micrococcaceae</taxon>
        <taxon>Micrococcus</taxon>
    </lineage>
</organism>
<dbReference type="Gene3D" id="3.20.20.20">
    <property type="entry name" value="Dihydropteroate synthase-like"/>
    <property type="match status" value="1"/>
</dbReference>
<evidence type="ECO:0000313" key="12">
    <source>
        <dbReference type="Proteomes" id="UP000198881"/>
    </source>
</evidence>
<comment type="catalytic activity">
    <reaction evidence="7">
        <text>(2E)-4-hydroxy-3-methylbut-2-enyl diphosphate + oxidized [flavodoxin] + H2O + 2 H(+) = 2-C-methyl-D-erythritol 2,4-cyclic diphosphate + reduced [flavodoxin]</text>
        <dbReference type="Rhea" id="RHEA:43604"/>
        <dbReference type="Rhea" id="RHEA-COMP:10622"/>
        <dbReference type="Rhea" id="RHEA-COMP:10623"/>
        <dbReference type="ChEBI" id="CHEBI:15377"/>
        <dbReference type="ChEBI" id="CHEBI:15378"/>
        <dbReference type="ChEBI" id="CHEBI:57618"/>
        <dbReference type="ChEBI" id="CHEBI:58210"/>
        <dbReference type="ChEBI" id="CHEBI:58483"/>
        <dbReference type="ChEBI" id="CHEBI:128753"/>
        <dbReference type="EC" id="1.17.7.3"/>
    </reaction>
</comment>
<keyword evidence="4 7" id="KW-0408">Iron</keyword>
<evidence type="ECO:0000259" key="10">
    <source>
        <dbReference type="Pfam" id="PF26540"/>
    </source>
</evidence>
<evidence type="ECO:0000256" key="7">
    <source>
        <dbReference type="HAMAP-Rule" id="MF_00159"/>
    </source>
</evidence>
<keyword evidence="5 7" id="KW-0411">Iron-sulfur</keyword>
<dbReference type="InterPro" id="IPR004588">
    <property type="entry name" value="IspG_bac-typ"/>
</dbReference>
<dbReference type="PANTHER" id="PTHR30454">
    <property type="entry name" value="4-HYDROXY-3-METHYLBUT-2-EN-1-YL DIPHOSPHATE SYNTHASE"/>
    <property type="match status" value="1"/>
</dbReference>
<comment type="pathway">
    <text evidence="7">Isoprenoid biosynthesis; isopentenyl diphosphate biosynthesis via DXP pathway; isopentenyl diphosphate from 1-deoxy-D-xylulose 5-phosphate: step 5/6.</text>
</comment>
<evidence type="ECO:0000256" key="3">
    <source>
        <dbReference type="ARBA" id="ARBA00023002"/>
    </source>
</evidence>
<feature type="binding site" evidence="7">
    <location>
        <position position="322"/>
    </location>
    <ligand>
        <name>[4Fe-4S] cluster</name>
        <dbReference type="ChEBI" id="CHEBI:49883"/>
    </ligand>
</feature>
<dbReference type="PANTHER" id="PTHR30454:SF0">
    <property type="entry name" value="4-HYDROXY-3-METHYLBUT-2-EN-1-YL DIPHOSPHATE SYNTHASE (FERREDOXIN), CHLOROPLASTIC"/>
    <property type="match status" value="1"/>
</dbReference>
<feature type="binding site" evidence="7">
    <location>
        <position position="315"/>
    </location>
    <ligand>
        <name>[4Fe-4S] cluster</name>
        <dbReference type="ChEBI" id="CHEBI:49883"/>
    </ligand>
</feature>
<dbReference type="NCBIfam" id="TIGR00612">
    <property type="entry name" value="ispG_gcpE"/>
    <property type="match status" value="1"/>
</dbReference>
<dbReference type="GO" id="GO:0005506">
    <property type="term" value="F:iron ion binding"/>
    <property type="evidence" value="ECO:0007669"/>
    <property type="project" value="InterPro"/>
</dbReference>
<feature type="region of interest" description="Disordered" evidence="8">
    <location>
        <begin position="369"/>
        <end position="390"/>
    </location>
</feature>
<dbReference type="EMBL" id="FPCG01000002">
    <property type="protein sequence ID" value="SFV21492.1"/>
    <property type="molecule type" value="Genomic_DNA"/>
</dbReference>
<dbReference type="AlphaFoldDB" id="A0A1I7MHS3"/>
<dbReference type="EC" id="1.17.7.3" evidence="7"/>
<dbReference type="PIRSF" id="PIRSF004640">
    <property type="entry name" value="IspG"/>
    <property type="match status" value="1"/>
</dbReference>
<sequence length="390" mass="41238">MPVSLGMPAAPPPVLAPRRKTRQIKVGSVGVGSDHQVSVQSMTTTQTTDINSTLQQIAELTAAGCDIVRVACPTQDDADALPIIAKKSQIPVIADIHFQPKYVFAAIDAGCAAVRVNPGNIKKFDDKVAEIARAANDAGTSIRIGVNAGSLDRRLLEKYGKATPEALVESAVWEASLFEEHGFRDFKISVKHNDPVVMVRAYELLAERGDWPLHLGVTEAGPAFQGTIKSATAFGALLSQGIGDTIRVSLSAPPVEEVKVGLQILQSLNLRERKLEIVSCPSCGRAQVDVYTLAEEVTEGLKDLTVPLRVAVMGCVVNGPGEAREADLGVASGNGKGQIFVKGEVIKTVPEDQIVETLLQEARRIAAESGIEEGADGQDPAQGSPVVTVS</sequence>
<dbReference type="InterPro" id="IPR045854">
    <property type="entry name" value="NO2/SO3_Rdtase_4Fe4S_sf"/>
</dbReference>
<name>A0A1I7MHS3_9MICC</name>
<dbReference type="InterPro" id="IPR011005">
    <property type="entry name" value="Dihydropteroate_synth-like_sf"/>
</dbReference>
<dbReference type="InterPro" id="IPR016425">
    <property type="entry name" value="IspG_bac"/>
</dbReference>
<protein>
    <recommendedName>
        <fullName evidence="7">4-hydroxy-3-methylbut-2-en-1-yl diphosphate synthase (flavodoxin)</fullName>
        <ecNumber evidence="7">1.17.7.3</ecNumber>
    </recommendedName>
    <alternativeName>
        <fullName evidence="7">1-hydroxy-2-methyl-2-(E)-butenyl 4-diphosphate synthase</fullName>
    </alternativeName>
</protein>